<dbReference type="Proteomes" id="UP000663836">
    <property type="component" value="Unassembled WGS sequence"/>
</dbReference>
<reference evidence="2" key="1">
    <citation type="submission" date="2021-02" db="EMBL/GenBank/DDBJ databases">
        <authorList>
            <person name="Nowell W R."/>
        </authorList>
    </citation>
    <scope>NUCLEOTIDE SEQUENCE</scope>
</reference>
<evidence type="ECO:0000313" key="3">
    <source>
        <dbReference type="Proteomes" id="UP000663836"/>
    </source>
</evidence>
<feature type="compositionally biased region" description="Polar residues" evidence="1">
    <location>
        <begin position="44"/>
        <end position="59"/>
    </location>
</feature>
<organism evidence="2 3">
    <name type="scientific">Rotaria sordida</name>
    <dbReference type="NCBI Taxonomy" id="392033"/>
    <lineage>
        <taxon>Eukaryota</taxon>
        <taxon>Metazoa</taxon>
        <taxon>Spiralia</taxon>
        <taxon>Gnathifera</taxon>
        <taxon>Rotifera</taxon>
        <taxon>Eurotatoria</taxon>
        <taxon>Bdelloidea</taxon>
        <taxon>Philodinida</taxon>
        <taxon>Philodinidae</taxon>
        <taxon>Rotaria</taxon>
    </lineage>
</organism>
<comment type="caution">
    <text evidence="2">The sequence shown here is derived from an EMBL/GenBank/DDBJ whole genome shotgun (WGS) entry which is preliminary data.</text>
</comment>
<feature type="non-terminal residue" evidence="2">
    <location>
        <position position="1"/>
    </location>
</feature>
<dbReference type="EMBL" id="CAJOBD010017428">
    <property type="protein sequence ID" value="CAF4222075.1"/>
    <property type="molecule type" value="Genomic_DNA"/>
</dbReference>
<dbReference type="AlphaFoldDB" id="A0A820CGT0"/>
<proteinExistence type="predicted"/>
<name>A0A820CGT0_9BILA</name>
<sequence>SPAQSPCRRMREQDDDEFTTVVHNKKRKQFNKDFDDQFEDPQLKYNNPNAPIQQQTSIYNNNHNNDPPPLLATQSSRTITSRTISNSNLNPSQPKQQQQNKITPESAHKQVAHDISKHFKDNYHTDISILNIRRSVIKCQQNEYDYLIYVKDSITFSLLFRQQNWPQRIGGETYIFPSLPSFPAQLSFIIKNVDLRINLDDFAEDLKIIYPEIHAVIRLKNKFQNNIRLIKIEILSPMTREQILNAVKNFRAELTKKLLFSNRMSSSYGSTNTNINNTYSYDATAFPVLPRPQQPSPYSITNNSMINKIDELISSVRKVNDT</sequence>
<feature type="non-terminal residue" evidence="2">
    <location>
        <position position="322"/>
    </location>
</feature>
<protein>
    <submittedName>
        <fullName evidence="2">Uncharacterized protein</fullName>
    </submittedName>
</protein>
<evidence type="ECO:0000256" key="1">
    <source>
        <dbReference type="SAM" id="MobiDB-lite"/>
    </source>
</evidence>
<accession>A0A820CGT0</accession>
<evidence type="ECO:0000313" key="2">
    <source>
        <dbReference type="EMBL" id="CAF4222075.1"/>
    </source>
</evidence>
<gene>
    <name evidence="2" type="ORF">JBS370_LOCUS37489</name>
</gene>
<feature type="compositionally biased region" description="Low complexity" evidence="1">
    <location>
        <begin position="75"/>
        <end position="101"/>
    </location>
</feature>
<feature type="region of interest" description="Disordered" evidence="1">
    <location>
        <begin position="1"/>
        <end position="111"/>
    </location>
</feature>